<protein>
    <recommendedName>
        <fullName evidence="4">PH domain-containing protein</fullName>
    </recommendedName>
</protein>
<accession>A0A7J5DC74</accession>
<proteinExistence type="predicted"/>
<sequence length="166" mass="17917">MAALSIAGVAGAAALSIHSLPEMTVVKVSGLISLLSIMAFVGRIQLVPLVRYDRSVVVIRNVDQTYEIPWQTVRSLNWDVKSGSLSLTLDGDRTVPVKAFSHWPSFGRHKKVIEELERAREQRTDTGRTGEPTVTPAPGVVELILVVPLVVTVVALLVKGVTALLS</sequence>
<evidence type="ECO:0008006" key="4">
    <source>
        <dbReference type="Google" id="ProtNLM"/>
    </source>
</evidence>
<dbReference type="EMBL" id="WBKG01000021">
    <property type="protein sequence ID" value="KAB1986136.1"/>
    <property type="molecule type" value="Genomic_DNA"/>
</dbReference>
<keyword evidence="1" id="KW-0812">Transmembrane</keyword>
<feature type="transmembrane region" description="Helical" evidence="1">
    <location>
        <begin position="30"/>
        <end position="50"/>
    </location>
</feature>
<keyword evidence="1" id="KW-1133">Transmembrane helix</keyword>
<comment type="caution">
    <text evidence="2">The sequence shown here is derived from an EMBL/GenBank/DDBJ whole genome shotgun (WGS) entry which is preliminary data.</text>
</comment>
<gene>
    <name evidence="2" type="ORF">F8144_23790</name>
</gene>
<reference evidence="2 3" key="1">
    <citation type="submission" date="2019-09" db="EMBL/GenBank/DDBJ databases">
        <title>Isolation and identification of active actinomycetes.</title>
        <authorList>
            <person name="Yu Z."/>
            <person name="Han C."/>
            <person name="Yu B."/>
        </authorList>
    </citation>
    <scope>NUCLEOTIDE SEQUENCE [LARGE SCALE GENOMIC DNA]</scope>
    <source>
        <strain evidence="2 3">NEAU-H2</strain>
    </source>
</reference>
<keyword evidence="1" id="KW-0472">Membrane</keyword>
<evidence type="ECO:0000313" key="2">
    <source>
        <dbReference type="EMBL" id="KAB1986136.1"/>
    </source>
</evidence>
<dbReference type="AlphaFoldDB" id="A0A7J5DC74"/>
<name>A0A7J5DC74_9ACTN</name>
<evidence type="ECO:0000313" key="3">
    <source>
        <dbReference type="Proteomes" id="UP000442990"/>
    </source>
</evidence>
<dbReference type="Proteomes" id="UP000442990">
    <property type="component" value="Unassembled WGS sequence"/>
</dbReference>
<dbReference type="RefSeq" id="WP_151471411.1">
    <property type="nucleotide sequence ID" value="NZ_WBKG01000021.1"/>
</dbReference>
<organism evidence="2 3">
    <name type="scientific">Streptomyces triticiradicis</name>
    <dbReference type="NCBI Taxonomy" id="2651189"/>
    <lineage>
        <taxon>Bacteria</taxon>
        <taxon>Bacillati</taxon>
        <taxon>Actinomycetota</taxon>
        <taxon>Actinomycetes</taxon>
        <taxon>Kitasatosporales</taxon>
        <taxon>Streptomycetaceae</taxon>
        <taxon>Streptomyces</taxon>
    </lineage>
</organism>
<feature type="transmembrane region" description="Helical" evidence="1">
    <location>
        <begin position="143"/>
        <end position="165"/>
    </location>
</feature>
<evidence type="ECO:0000256" key="1">
    <source>
        <dbReference type="SAM" id="Phobius"/>
    </source>
</evidence>
<keyword evidence="3" id="KW-1185">Reference proteome</keyword>